<keyword evidence="2" id="KW-1185">Reference proteome</keyword>
<dbReference type="EMBL" id="BMJV01000005">
    <property type="protein sequence ID" value="GGG77447.1"/>
    <property type="molecule type" value="Genomic_DNA"/>
</dbReference>
<evidence type="ECO:0000313" key="2">
    <source>
        <dbReference type="Proteomes" id="UP000617145"/>
    </source>
</evidence>
<protein>
    <recommendedName>
        <fullName evidence="3">D-alanyl-D-alanine carboxypeptidase</fullName>
    </recommendedName>
</protein>
<sequence length="266" mass="29276">MNTSDVQTLLAELRYYSGAIDGIDGPKTLAGVEITERNADASSAGWARRRRLVAAGQRVLNGMGFDAGAVDGWAGHNTNEALIAYRSHRAGTPSQVDRAPITDKVWPDDIPRQGDCAAYYGTPGADVQSQLSQISLSFPLRIDWNLDQTVTRISVHQRAAPQLRAALEAVHEHYGLARMQALGIDRFAGCYNHRRMRGGSKWSMHAYGCAIDFYAAPNALRMGCPEALFCGPEYQDFLDIMEAHQWLPAIRLWGGDAMHFQRATLG</sequence>
<dbReference type="InterPro" id="IPR009045">
    <property type="entry name" value="Zn_M74/Hedgehog-like"/>
</dbReference>
<evidence type="ECO:0008006" key="3">
    <source>
        <dbReference type="Google" id="ProtNLM"/>
    </source>
</evidence>
<gene>
    <name evidence="1" type="ORF">GCM10011415_27940</name>
</gene>
<dbReference type="SUPFAM" id="SSF55166">
    <property type="entry name" value="Hedgehog/DD-peptidase"/>
    <property type="match status" value="1"/>
</dbReference>
<evidence type="ECO:0000313" key="1">
    <source>
        <dbReference type="EMBL" id="GGG77447.1"/>
    </source>
</evidence>
<proteinExistence type="predicted"/>
<reference evidence="1" key="1">
    <citation type="journal article" date="2014" name="Int. J. Syst. Evol. Microbiol.">
        <title>Complete genome sequence of Corynebacterium casei LMG S-19264T (=DSM 44701T), isolated from a smear-ripened cheese.</title>
        <authorList>
            <consortium name="US DOE Joint Genome Institute (JGI-PGF)"/>
            <person name="Walter F."/>
            <person name="Albersmeier A."/>
            <person name="Kalinowski J."/>
            <person name="Ruckert C."/>
        </authorList>
    </citation>
    <scope>NUCLEOTIDE SEQUENCE</scope>
    <source>
        <strain evidence="1">CGMCC 1.15762</strain>
    </source>
</reference>
<reference evidence="1" key="2">
    <citation type="submission" date="2020-09" db="EMBL/GenBank/DDBJ databases">
        <authorList>
            <person name="Sun Q."/>
            <person name="Zhou Y."/>
        </authorList>
    </citation>
    <scope>NUCLEOTIDE SEQUENCE</scope>
    <source>
        <strain evidence="1">CGMCC 1.15762</strain>
    </source>
</reference>
<comment type="caution">
    <text evidence="1">The sequence shown here is derived from an EMBL/GenBank/DDBJ whole genome shotgun (WGS) entry which is preliminary data.</text>
</comment>
<accession>A0A8J3EH36</accession>
<name>A0A8J3EH36_9RHOB</name>
<dbReference type="RefSeq" id="WP_188790831.1">
    <property type="nucleotide sequence ID" value="NZ_BMJV01000005.1"/>
</dbReference>
<dbReference type="AlphaFoldDB" id="A0A8J3EH36"/>
<dbReference type="Proteomes" id="UP000617145">
    <property type="component" value="Unassembled WGS sequence"/>
</dbReference>
<organism evidence="1 2">
    <name type="scientific">Salipiger pallidus</name>
    <dbReference type="NCBI Taxonomy" id="1775170"/>
    <lineage>
        <taxon>Bacteria</taxon>
        <taxon>Pseudomonadati</taxon>
        <taxon>Pseudomonadota</taxon>
        <taxon>Alphaproteobacteria</taxon>
        <taxon>Rhodobacterales</taxon>
        <taxon>Roseobacteraceae</taxon>
        <taxon>Salipiger</taxon>
    </lineage>
</organism>